<dbReference type="SUPFAM" id="SSF81301">
    <property type="entry name" value="Nucleotidyltransferase"/>
    <property type="match status" value="2"/>
</dbReference>
<dbReference type="RefSeq" id="WP_184045582.1">
    <property type="nucleotide sequence ID" value="NZ_JACIGK010000017.1"/>
</dbReference>
<accession>A0A7W6WAB5</accession>
<dbReference type="HAMAP" id="MF_00802">
    <property type="entry name" value="GlnE"/>
    <property type="match status" value="1"/>
</dbReference>
<evidence type="ECO:0000313" key="11">
    <source>
        <dbReference type="Proteomes" id="UP000554286"/>
    </source>
</evidence>
<comment type="catalytic activity">
    <reaction evidence="7">
        <text>[glutamine synthetase]-O(4)-(5'-adenylyl)-L-tyrosine + phosphate = [glutamine synthetase]-L-tyrosine + ADP</text>
        <dbReference type="Rhea" id="RHEA:43716"/>
        <dbReference type="Rhea" id="RHEA-COMP:10660"/>
        <dbReference type="Rhea" id="RHEA-COMP:10661"/>
        <dbReference type="ChEBI" id="CHEBI:43474"/>
        <dbReference type="ChEBI" id="CHEBI:46858"/>
        <dbReference type="ChEBI" id="CHEBI:83624"/>
        <dbReference type="ChEBI" id="CHEBI:456216"/>
        <dbReference type="EC" id="2.7.7.89"/>
    </reaction>
</comment>
<keyword evidence="3 7" id="KW-0547">Nucleotide-binding</keyword>
<dbReference type="CDD" id="cd05401">
    <property type="entry name" value="NT_GlnE_GlnD_like"/>
    <property type="match status" value="2"/>
</dbReference>
<dbReference type="Gene3D" id="1.20.120.330">
    <property type="entry name" value="Nucleotidyltransferases domain 2"/>
    <property type="match status" value="2"/>
</dbReference>
<dbReference type="Gene3D" id="1.20.120.1510">
    <property type="match status" value="1"/>
</dbReference>
<feature type="domain" description="Glutamate-ammonia ligase adenylyltransferase repeated" evidence="8">
    <location>
        <begin position="65"/>
        <end position="311"/>
    </location>
</feature>
<feature type="region of interest" description="Adenylyl transferase" evidence="7">
    <location>
        <begin position="480"/>
        <end position="1010"/>
    </location>
</feature>
<dbReference type="InterPro" id="IPR005190">
    <property type="entry name" value="GlnE_rpt_dom"/>
</dbReference>
<feature type="domain" description="PII-uridylyltransferase/Glutamine-synthetase adenylyltransferase" evidence="9">
    <location>
        <begin position="342"/>
        <end position="473"/>
    </location>
</feature>
<proteinExistence type="inferred from homology"/>
<evidence type="ECO:0000313" key="10">
    <source>
        <dbReference type="EMBL" id="MBB4266809.1"/>
    </source>
</evidence>
<keyword evidence="11" id="KW-1185">Reference proteome</keyword>
<evidence type="ECO:0000256" key="3">
    <source>
        <dbReference type="ARBA" id="ARBA00022741"/>
    </source>
</evidence>
<dbReference type="Proteomes" id="UP000554286">
    <property type="component" value="Unassembled WGS sequence"/>
</dbReference>
<dbReference type="GO" id="GO:0047388">
    <property type="term" value="F:[glutamine synthetase]-adenylyl-L-tyrosine phosphorylase activity"/>
    <property type="evidence" value="ECO:0007669"/>
    <property type="project" value="UniProtKB-EC"/>
</dbReference>
<evidence type="ECO:0000256" key="7">
    <source>
        <dbReference type="HAMAP-Rule" id="MF_00802"/>
    </source>
</evidence>
<dbReference type="SUPFAM" id="SSF81593">
    <property type="entry name" value="Nucleotidyltransferase substrate binding subunit/domain"/>
    <property type="match status" value="2"/>
</dbReference>
<dbReference type="Pfam" id="PF08335">
    <property type="entry name" value="GlnD_UR_UTase"/>
    <property type="match status" value="2"/>
</dbReference>
<reference evidence="10 11" key="1">
    <citation type="submission" date="2020-08" db="EMBL/GenBank/DDBJ databases">
        <title>Genome sequencing of Purple Non-Sulfur Bacteria from various extreme environments.</title>
        <authorList>
            <person name="Mayer M."/>
        </authorList>
    </citation>
    <scope>NUCLEOTIDE SEQUENCE [LARGE SCALE GENOMIC DNA]</scope>
    <source>
        <strain evidence="10 11">JA131</strain>
    </source>
</reference>
<gene>
    <name evidence="7" type="primary">glnE</name>
    <name evidence="10" type="ORF">GGD89_002445</name>
</gene>
<dbReference type="GO" id="GO:0016874">
    <property type="term" value="F:ligase activity"/>
    <property type="evidence" value="ECO:0007669"/>
    <property type="project" value="UniProtKB-KW"/>
</dbReference>
<dbReference type="EC" id="2.7.7.42" evidence="7"/>
<feature type="domain" description="Glutamate-ammonia ligase adenylyltransferase repeated" evidence="8">
    <location>
        <begin position="587"/>
        <end position="830"/>
    </location>
</feature>
<evidence type="ECO:0000256" key="4">
    <source>
        <dbReference type="ARBA" id="ARBA00022840"/>
    </source>
</evidence>
<dbReference type="GO" id="GO:0008882">
    <property type="term" value="F:[glutamate-ammonia-ligase] adenylyltransferase activity"/>
    <property type="evidence" value="ECO:0007669"/>
    <property type="project" value="UniProtKB-UniRule"/>
</dbReference>
<evidence type="ECO:0000256" key="6">
    <source>
        <dbReference type="ARBA" id="ARBA00023268"/>
    </source>
</evidence>
<dbReference type="EC" id="2.7.7.89" evidence="7"/>
<evidence type="ECO:0000259" key="9">
    <source>
        <dbReference type="Pfam" id="PF08335"/>
    </source>
</evidence>
<comment type="similarity">
    <text evidence="7">Belongs to the GlnE family.</text>
</comment>
<keyword evidence="5 7" id="KW-0460">Magnesium</keyword>
<dbReference type="GO" id="GO:0005829">
    <property type="term" value="C:cytosol"/>
    <property type="evidence" value="ECO:0007669"/>
    <property type="project" value="TreeGrafter"/>
</dbReference>
<keyword evidence="10" id="KW-0436">Ligase</keyword>
<keyword evidence="4 7" id="KW-0067">ATP-binding</keyword>
<evidence type="ECO:0000256" key="2">
    <source>
        <dbReference type="ARBA" id="ARBA00022695"/>
    </source>
</evidence>
<protein>
    <recommendedName>
        <fullName evidence="7">Bifunctional glutamine synthetase adenylyltransferase/adenylyl-removing enzyme</fullName>
    </recommendedName>
    <alternativeName>
        <fullName evidence="7">ATP:glutamine synthetase adenylyltransferase</fullName>
    </alternativeName>
    <alternativeName>
        <fullName evidence="7">ATase</fullName>
    </alternativeName>
    <domain>
        <recommendedName>
            <fullName evidence="7">Glutamine synthetase adenylyl-L-tyrosine phosphorylase</fullName>
            <ecNumber evidence="7">2.7.7.89</ecNumber>
        </recommendedName>
        <alternativeName>
            <fullName evidence="7">Adenylyl removase</fullName>
            <shortName evidence="7">AR</shortName>
            <shortName evidence="7">AT-N</shortName>
        </alternativeName>
    </domain>
    <domain>
        <recommendedName>
            <fullName evidence="7">Glutamine synthetase adenylyl transferase</fullName>
            <ecNumber evidence="7">2.7.7.42</ecNumber>
        </recommendedName>
        <alternativeName>
            <fullName evidence="7">Adenylyl transferase</fullName>
            <shortName evidence="7">AT</shortName>
            <shortName evidence="7">AT-C</shortName>
        </alternativeName>
    </domain>
</protein>
<dbReference type="PANTHER" id="PTHR30621:SF0">
    <property type="entry name" value="BIFUNCTIONAL GLUTAMINE SYNTHETASE ADENYLYLTRANSFERASE_ADENYLYL-REMOVING ENZYME"/>
    <property type="match status" value="1"/>
</dbReference>
<feature type="region of interest" description="Adenylyl removase" evidence="7">
    <location>
        <begin position="1"/>
        <end position="476"/>
    </location>
</feature>
<comment type="cofactor">
    <cofactor evidence="7">
        <name>Mg(2+)</name>
        <dbReference type="ChEBI" id="CHEBI:18420"/>
    </cofactor>
</comment>
<keyword evidence="2 7" id="KW-0548">Nucleotidyltransferase</keyword>
<evidence type="ECO:0000259" key="8">
    <source>
        <dbReference type="Pfam" id="PF03710"/>
    </source>
</evidence>
<dbReference type="Gene3D" id="3.30.460.10">
    <property type="entry name" value="Beta Polymerase, domain 2"/>
    <property type="match status" value="2"/>
</dbReference>
<dbReference type="GO" id="GO:0000820">
    <property type="term" value="P:regulation of glutamine family amino acid metabolic process"/>
    <property type="evidence" value="ECO:0007669"/>
    <property type="project" value="UniProtKB-UniRule"/>
</dbReference>
<name>A0A7W6WAB5_9PROT</name>
<comment type="function">
    <text evidence="7">Involved in the regulation of glutamine synthetase GlnA, a key enzyme in the process to assimilate ammonia. When cellular nitrogen levels are high, the C-terminal adenylyl transferase (AT) inactivates GlnA by covalent transfer of an adenylyl group from ATP to specific tyrosine residue of GlnA, thus reducing its activity. Conversely, when nitrogen levels are low, the N-terminal adenylyl removase (AR) activates GlnA by removing the adenylyl group by phosphorolysis, increasing its activity. The regulatory region of GlnE binds the signal transduction protein PII (GlnB) which indicates the nitrogen status of the cell.</text>
</comment>
<comment type="catalytic activity">
    <reaction evidence="7">
        <text>[glutamine synthetase]-L-tyrosine + ATP = [glutamine synthetase]-O(4)-(5'-adenylyl)-L-tyrosine + diphosphate</text>
        <dbReference type="Rhea" id="RHEA:18589"/>
        <dbReference type="Rhea" id="RHEA-COMP:10660"/>
        <dbReference type="Rhea" id="RHEA-COMP:10661"/>
        <dbReference type="ChEBI" id="CHEBI:30616"/>
        <dbReference type="ChEBI" id="CHEBI:33019"/>
        <dbReference type="ChEBI" id="CHEBI:46858"/>
        <dbReference type="ChEBI" id="CHEBI:83624"/>
        <dbReference type="EC" id="2.7.7.42"/>
    </reaction>
</comment>
<dbReference type="Pfam" id="PF03710">
    <property type="entry name" value="GlnE"/>
    <property type="match status" value="2"/>
</dbReference>
<evidence type="ECO:0000256" key="5">
    <source>
        <dbReference type="ARBA" id="ARBA00022842"/>
    </source>
</evidence>
<dbReference type="InterPro" id="IPR013546">
    <property type="entry name" value="PII_UdlTrfase/GS_AdlTrfase"/>
</dbReference>
<feature type="domain" description="PII-uridylyltransferase/Glutamine-synthetase adenylyltransferase" evidence="9">
    <location>
        <begin position="853"/>
        <end position="993"/>
    </location>
</feature>
<dbReference type="EMBL" id="JACIGK010000017">
    <property type="protein sequence ID" value="MBB4266809.1"/>
    <property type="molecule type" value="Genomic_DNA"/>
</dbReference>
<dbReference type="GO" id="GO:0005524">
    <property type="term" value="F:ATP binding"/>
    <property type="evidence" value="ECO:0007669"/>
    <property type="project" value="UniProtKB-UniRule"/>
</dbReference>
<sequence>MTLAEAPATLEALPGSAPCPADPARAARGLERWLEAADHTDDAALAAAIRALAAEDGPGRALLDGLFGNSPFLTACVLREPAWMCRLAETGPDAAFAAALEDLHAAADAMPHAGPDLAPVMRALRVAKRRVALTTAVADILDLWPLERVTGALSALAEQTLDLCCATLLRRLHAKGDLILPHPDTPTRDCGLFILGMGKLGAGELNYSSDIDLIVLFDEACLDYRGRHSAREAMVRLTRDLVRMMDERTGDGYVFRVDLRLRPDPGSTPLALSTEAAELYYESLGQNWERAAMIKARPVAGDREAGARFLEIIRPFVWRRSLDFNAIQDIHSIKRQIHAQRGHAVVAVEGHNVKVGRGGIREVEFFAQTQQLIWGGRDPRLRDRGTLAALDALTARGLVTPAVRDDLVASYAHLRRVEHRLQMIDDEQTQTLPTDKDKLRGLAMFLGHEGIKDFALSLKATLMTVQDHYADLFEDAPTLADDGGNLVFTGGEDDPETLRTLADLGFADAPMVAATIRGWHHGRYRALHGTRARERLTELMPTLVRALAETVHPDAALLRFDSFLGHLPTGAQLFALFAANPGLMALVAEIMGDAPRLADHLARNPRLLDAVLEPDFLDGRPAPEAMRAGLEGALQDARVFEDVLDICRRWTNDQRFQVGVQTLRGAQAPGDAGRALSDVADVVLCALLDRVRAAFAQTHGEVPGAALAVIALGKLGGREMTPTSDLDLIIVYDTPEDAPETAEYSDGPKPLSITAYFTRLVQRFVNAITAMTAQGRLYEVDMRLRPSGNKGPLATSLASFRRYQAEAAWTWEHQALTRARVVAGPPDLADRVRAVIAETVRRPRDPARLAREVAEMRARMETERGDANPWNIKHVRGGLVDVEFIAQYLQLRHAHDHPEIAVPNTAESLRRVGAAGLLPADDAAFLSGAHRFWLTLQGMIRHSMDGVPNEDDLPAGLKARLPACCEGCADFDGLLRRMDAEAARVRSLYDQLIQAPARAALEPLATEDTP</sequence>
<dbReference type="NCBIfam" id="NF010706">
    <property type="entry name" value="PRK14108.1"/>
    <property type="match status" value="1"/>
</dbReference>
<dbReference type="PANTHER" id="PTHR30621">
    <property type="entry name" value="GLUTAMINE SYNTHETASE ADENYLYLTRANSFERASE"/>
    <property type="match status" value="1"/>
</dbReference>
<comment type="caution">
    <text evidence="10">The sequence shown here is derived from an EMBL/GenBank/DDBJ whole genome shotgun (WGS) entry which is preliminary data.</text>
</comment>
<dbReference type="NCBIfam" id="NF008292">
    <property type="entry name" value="PRK11072.1"/>
    <property type="match status" value="1"/>
</dbReference>
<dbReference type="InterPro" id="IPR023057">
    <property type="entry name" value="GlnE"/>
</dbReference>
<organism evidence="10 11">
    <name type="scientific">Roseospira visakhapatnamensis</name>
    <dbReference type="NCBI Taxonomy" id="390880"/>
    <lineage>
        <taxon>Bacteria</taxon>
        <taxon>Pseudomonadati</taxon>
        <taxon>Pseudomonadota</taxon>
        <taxon>Alphaproteobacteria</taxon>
        <taxon>Rhodospirillales</taxon>
        <taxon>Rhodospirillaceae</taxon>
        <taxon>Roseospira</taxon>
    </lineage>
</organism>
<dbReference type="InterPro" id="IPR043519">
    <property type="entry name" value="NT_sf"/>
</dbReference>
<dbReference type="AlphaFoldDB" id="A0A7W6WAB5"/>
<keyword evidence="6 7" id="KW-0511">Multifunctional enzyme</keyword>
<keyword evidence="1 7" id="KW-0808">Transferase</keyword>
<evidence type="ECO:0000256" key="1">
    <source>
        <dbReference type="ARBA" id="ARBA00022679"/>
    </source>
</evidence>
<dbReference type="GO" id="GO:0000287">
    <property type="term" value="F:magnesium ion binding"/>
    <property type="evidence" value="ECO:0007669"/>
    <property type="project" value="UniProtKB-UniRule"/>
</dbReference>